<accession>A0A8R7R8X9</accession>
<proteinExistence type="predicted"/>
<keyword evidence="3" id="KW-1185">Reference proteome</keyword>
<protein>
    <submittedName>
        <fullName evidence="2">Uncharacterized protein</fullName>
    </submittedName>
</protein>
<evidence type="ECO:0000313" key="3">
    <source>
        <dbReference type="Proteomes" id="UP000015106"/>
    </source>
</evidence>
<dbReference type="EnsemblPlants" id="TuG1812G0700004824.01.T01">
    <property type="protein sequence ID" value="TuG1812G0700004824.01.T01.cds458611"/>
    <property type="gene ID" value="TuG1812G0700004824.01"/>
</dbReference>
<sequence length="96" mass="10361">GLAEQVEEAGGGAPEAQLRRVLQARVPEREHRRRVPGPQGRVRAGLRGADRCGDELRGRARRAPARAGAGTGERVERRLGRGRRPVGRGSRAGEPQ</sequence>
<dbReference type="AlphaFoldDB" id="A0A8R7R8X9"/>
<dbReference type="Gramene" id="TuG1812G0700004824.01.T01">
    <property type="protein sequence ID" value="TuG1812G0700004824.01.T01.cds458611"/>
    <property type="gene ID" value="TuG1812G0700004824.01"/>
</dbReference>
<evidence type="ECO:0000313" key="2">
    <source>
        <dbReference type="EnsemblPlants" id="TuG1812G0700004824.01.T01.cds458611"/>
    </source>
</evidence>
<feature type="region of interest" description="Disordered" evidence="1">
    <location>
        <begin position="26"/>
        <end position="96"/>
    </location>
</feature>
<evidence type="ECO:0000256" key="1">
    <source>
        <dbReference type="SAM" id="MobiDB-lite"/>
    </source>
</evidence>
<dbReference type="Proteomes" id="UP000015106">
    <property type="component" value="Chromosome 7"/>
</dbReference>
<reference evidence="2" key="2">
    <citation type="submission" date="2018-03" db="EMBL/GenBank/DDBJ databases">
        <title>The Triticum urartu genome reveals the dynamic nature of wheat genome evolution.</title>
        <authorList>
            <person name="Ling H."/>
            <person name="Ma B."/>
            <person name="Shi X."/>
            <person name="Liu H."/>
            <person name="Dong L."/>
            <person name="Sun H."/>
            <person name="Cao Y."/>
            <person name="Gao Q."/>
            <person name="Zheng S."/>
            <person name="Li Y."/>
            <person name="Yu Y."/>
            <person name="Du H."/>
            <person name="Qi M."/>
            <person name="Li Y."/>
            <person name="Yu H."/>
            <person name="Cui Y."/>
            <person name="Wang N."/>
            <person name="Chen C."/>
            <person name="Wu H."/>
            <person name="Zhao Y."/>
            <person name="Zhang J."/>
            <person name="Li Y."/>
            <person name="Zhou W."/>
            <person name="Zhang B."/>
            <person name="Hu W."/>
            <person name="Eijk M."/>
            <person name="Tang J."/>
            <person name="Witsenboer H."/>
            <person name="Zhao S."/>
            <person name="Li Z."/>
            <person name="Zhang A."/>
            <person name="Wang D."/>
            <person name="Liang C."/>
        </authorList>
    </citation>
    <scope>NUCLEOTIDE SEQUENCE [LARGE SCALE GENOMIC DNA]</scope>
    <source>
        <strain evidence="2">cv. G1812</strain>
    </source>
</reference>
<reference evidence="2" key="3">
    <citation type="submission" date="2022-06" db="UniProtKB">
        <authorList>
            <consortium name="EnsemblPlants"/>
        </authorList>
    </citation>
    <scope>IDENTIFICATION</scope>
</reference>
<reference evidence="3" key="1">
    <citation type="journal article" date="2013" name="Nature">
        <title>Draft genome of the wheat A-genome progenitor Triticum urartu.</title>
        <authorList>
            <person name="Ling H.Q."/>
            <person name="Zhao S."/>
            <person name="Liu D."/>
            <person name="Wang J."/>
            <person name="Sun H."/>
            <person name="Zhang C."/>
            <person name="Fan H."/>
            <person name="Li D."/>
            <person name="Dong L."/>
            <person name="Tao Y."/>
            <person name="Gao C."/>
            <person name="Wu H."/>
            <person name="Li Y."/>
            <person name="Cui Y."/>
            <person name="Guo X."/>
            <person name="Zheng S."/>
            <person name="Wang B."/>
            <person name="Yu K."/>
            <person name="Liang Q."/>
            <person name="Yang W."/>
            <person name="Lou X."/>
            <person name="Chen J."/>
            <person name="Feng M."/>
            <person name="Jian J."/>
            <person name="Zhang X."/>
            <person name="Luo G."/>
            <person name="Jiang Y."/>
            <person name="Liu J."/>
            <person name="Wang Z."/>
            <person name="Sha Y."/>
            <person name="Zhang B."/>
            <person name="Wu H."/>
            <person name="Tang D."/>
            <person name="Shen Q."/>
            <person name="Xue P."/>
            <person name="Zou S."/>
            <person name="Wang X."/>
            <person name="Liu X."/>
            <person name="Wang F."/>
            <person name="Yang Y."/>
            <person name="An X."/>
            <person name="Dong Z."/>
            <person name="Zhang K."/>
            <person name="Zhang X."/>
            <person name="Luo M.C."/>
            <person name="Dvorak J."/>
            <person name="Tong Y."/>
            <person name="Wang J."/>
            <person name="Yang H."/>
            <person name="Li Z."/>
            <person name="Wang D."/>
            <person name="Zhang A."/>
            <person name="Wang J."/>
        </authorList>
    </citation>
    <scope>NUCLEOTIDE SEQUENCE</scope>
    <source>
        <strain evidence="3">cv. G1812</strain>
    </source>
</reference>
<feature type="compositionally biased region" description="Basic and acidic residues" evidence="1">
    <location>
        <begin position="48"/>
        <end position="58"/>
    </location>
</feature>
<feature type="compositionally biased region" description="Low complexity" evidence="1">
    <location>
        <begin position="87"/>
        <end position="96"/>
    </location>
</feature>
<name>A0A8R7R8X9_TRIUA</name>
<organism evidence="2 3">
    <name type="scientific">Triticum urartu</name>
    <name type="common">Red wild einkorn</name>
    <name type="synonym">Crithodium urartu</name>
    <dbReference type="NCBI Taxonomy" id="4572"/>
    <lineage>
        <taxon>Eukaryota</taxon>
        <taxon>Viridiplantae</taxon>
        <taxon>Streptophyta</taxon>
        <taxon>Embryophyta</taxon>
        <taxon>Tracheophyta</taxon>
        <taxon>Spermatophyta</taxon>
        <taxon>Magnoliopsida</taxon>
        <taxon>Liliopsida</taxon>
        <taxon>Poales</taxon>
        <taxon>Poaceae</taxon>
        <taxon>BOP clade</taxon>
        <taxon>Pooideae</taxon>
        <taxon>Triticodae</taxon>
        <taxon>Triticeae</taxon>
        <taxon>Triticinae</taxon>
        <taxon>Triticum</taxon>
    </lineage>
</organism>